<gene>
    <name evidence="1" type="ORF">HPLM_LOCUS16720</name>
</gene>
<dbReference type="Proteomes" id="UP000268014">
    <property type="component" value="Unassembled WGS sequence"/>
</dbReference>
<sequence>MSFQFGVDLGFVGYHEHLLDRCHYITDSSYLKIHGIFQHIGHVYSLVLLLLLTHQIAQHSAIYRHADLCKTPARISETNVRARGDLFRITSIKCYQYQGSVLTSITSVDIDFDYIISS</sequence>
<evidence type="ECO:0000313" key="1">
    <source>
        <dbReference type="EMBL" id="VDO61353.1"/>
    </source>
</evidence>
<reference evidence="1 2" key="1">
    <citation type="submission" date="2018-11" db="EMBL/GenBank/DDBJ databases">
        <authorList>
            <consortium name="Pathogen Informatics"/>
        </authorList>
    </citation>
    <scope>NUCLEOTIDE SEQUENCE [LARGE SCALE GENOMIC DNA]</scope>
    <source>
        <strain evidence="1 2">MHpl1</strain>
    </source>
</reference>
<dbReference type="EMBL" id="UZAF01019551">
    <property type="protein sequence ID" value="VDO61353.1"/>
    <property type="molecule type" value="Genomic_DNA"/>
</dbReference>
<evidence type="ECO:0000313" key="2">
    <source>
        <dbReference type="Proteomes" id="UP000268014"/>
    </source>
</evidence>
<keyword evidence="2" id="KW-1185">Reference proteome</keyword>
<name>A0A3P7Y915_HAEPC</name>
<proteinExistence type="predicted"/>
<accession>A0A3P7Y915</accession>
<protein>
    <submittedName>
        <fullName evidence="1">Uncharacterized protein</fullName>
    </submittedName>
</protein>
<dbReference type="AlphaFoldDB" id="A0A3P7Y915"/>
<organism evidence="1 2">
    <name type="scientific">Haemonchus placei</name>
    <name type="common">Barber's pole worm</name>
    <dbReference type="NCBI Taxonomy" id="6290"/>
    <lineage>
        <taxon>Eukaryota</taxon>
        <taxon>Metazoa</taxon>
        <taxon>Ecdysozoa</taxon>
        <taxon>Nematoda</taxon>
        <taxon>Chromadorea</taxon>
        <taxon>Rhabditida</taxon>
        <taxon>Rhabditina</taxon>
        <taxon>Rhabditomorpha</taxon>
        <taxon>Strongyloidea</taxon>
        <taxon>Trichostrongylidae</taxon>
        <taxon>Haemonchus</taxon>
    </lineage>
</organism>